<dbReference type="RefSeq" id="WP_129711545.1">
    <property type="nucleotide sequence ID" value="NZ_JBEHFA010000003.1"/>
</dbReference>
<organism evidence="1 2">
    <name type="scientific">Pectobacterium zantedeschiae</name>
    <dbReference type="NCBI Taxonomy" id="2034769"/>
    <lineage>
        <taxon>Bacteria</taxon>
        <taxon>Pseudomonadati</taxon>
        <taxon>Pseudomonadota</taxon>
        <taxon>Gammaproteobacteria</taxon>
        <taxon>Enterobacterales</taxon>
        <taxon>Pectobacteriaceae</taxon>
        <taxon>Pectobacterium</taxon>
    </lineage>
</organism>
<dbReference type="OrthoDB" id="6424590at2"/>
<evidence type="ECO:0000313" key="1">
    <source>
        <dbReference type="EMBL" id="RYC44251.1"/>
    </source>
</evidence>
<dbReference type="Proteomes" id="UP001138460">
    <property type="component" value="Unassembled WGS sequence"/>
</dbReference>
<dbReference type="EMBL" id="NWTM01000001">
    <property type="protein sequence ID" value="RYC44251.1"/>
    <property type="molecule type" value="Genomic_DNA"/>
</dbReference>
<protein>
    <submittedName>
        <fullName evidence="1">Type III secretion protein</fullName>
    </submittedName>
</protein>
<dbReference type="AlphaFoldDB" id="A0A9X8JII9"/>
<reference evidence="1 2" key="1">
    <citation type="journal article" date="2018" name="Syst. Appl. Microbiol.">
        <title>Pectobacterium zantedeschiae sp. nov. a new species of a soft rot pathogen isolated from Calla lily (Zantedeschia spp.).</title>
        <authorList>
            <person name="Waleron M."/>
            <person name="Misztak A."/>
            <person name="Waleron M."/>
            <person name="Franczuk M."/>
            <person name="Jonca J."/>
            <person name="Wielgomas B."/>
            <person name="Mikicinski A."/>
            <person name="Popovic T."/>
            <person name="Waleron K."/>
        </authorList>
    </citation>
    <scope>NUCLEOTIDE SEQUENCE [LARGE SCALE GENOMIC DNA]</scope>
    <source>
        <strain evidence="1 2">9M</strain>
    </source>
</reference>
<evidence type="ECO:0000313" key="2">
    <source>
        <dbReference type="Proteomes" id="UP001138460"/>
    </source>
</evidence>
<comment type="caution">
    <text evidence="1">The sequence shown here is derived from an EMBL/GenBank/DDBJ whole genome shotgun (WGS) entry which is preliminary data.</text>
</comment>
<sequence length="115" mass="13023">MSEPTEVFDNQRDFLSALETTPMACWPVQPGVTLWFTALSVRQAALILTLAPARHYPGMLRQILQRRFLDADALSVCSLSLDEQQNLRLRRSLSTLTDAVTAIDELWRLADLPPR</sequence>
<gene>
    <name evidence="1" type="ORF">CLR69_04195</name>
</gene>
<accession>A0A9X8JII9</accession>
<proteinExistence type="predicted"/>
<name>A0A9X8JII9_9GAMM</name>
<keyword evidence="2" id="KW-1185">Reference proteome</keyword>